<organism evidence="5 6">
    <name type="scientific">Frankia umida</name>
    <dbReference type="NCBI Taxonomy" id="573489"/>
    <lineage>
        <taxon>Bacteria</taxon>
        <taxon>Bacillati</taxon>
        <taxon>Actinomycetota</taxon>
        <taxon>Actinomycetes</taxon>
        <taxon>Frankiales</taxon>
        <taxon>Frankiaceae</taxon>
        <taxon>Frankia</taxon>
    </lineage>
</organism>
<evidence type="ECO:0000256" key="2">
    <source>
        <dbReference type="ARBA" id="ARBA00022840"/>
    </source>
</evidence>
<dbReference type="CDD" id="cd06170">
    <property type="entry name" value="LuxR_C_like"/>
    <property type="match status" value="1"/>
</dbReference>
<dbReference type="Pfam" id="PF00196">
    <property type="entry name" value="GerE"/>
    <property type="match status" value="1"/>
</dbReference>
<keyword evidence="6" id="KW-1185">Reference proteome</keyword>
<name>A0ABT0K3R7_9ACTN</name>
<dbReference type="Gene3D" id="1.10.10.10">
    <property type="entry name" value="Winged helix-like DNA-binding domain superfamily/Winged helix DNA-binding domain"/>
    <property type="match status" value="1"/>
</dbReference>
<evidence type="ECO:0000313" key="5">
    <source>
        <dbReference type="EMBL" id="MCK9878438.1"/>
    </source>
</evidence>
<proteinExistence type="predicted"/>
<keyword evidence="2" id="KW-0067">ATP-binding</keyword>
<protein>
    <submittedName>
        <fullName evidence="5">LuxR C-terminal-related transcriptional regulator</fullName>
    </submittedName>
</protein>
<sequence>MIFVARETEIAVFESLIAECASDPPNGQIALVTGPTGIGKSALLSIFAERAVAAGIRPLRAIGCAERNSLPFRLTRQLFSEFAGDSRYHHLVTRAIDNYVKLALDHSGEDELTAAYSRVLGGIEVFLRDLGTRGPALVLVDDAGRADPASQRCLIDIMQRITFLRALIVLTEPTGEAAWGNPAASRVFLQPQVTRIRLSPLSPEDVGLIMERRTGTGGTIQLARAVHLATGGNPLLVRALIEDHQAAIGQRAAMSATEPVAGLAFERAVLSCLERAGPAVLDVAQAVAVLDDSGQPDRISRLLGSPADAVDRGLRVLEQAGLIENLCLRHPAARQAVVADIHADRRVELHRRAAALLHHDGARAVDIARHLVAARHTEDIWVLPVLRVAAAEADADDQLTHAVEFLQHAARACSAESERSAVLLDAAKVDWQLSPSTTFRYLPCLSTAARKGHLVGRRAVDFVAALAWHGRLTEASAALVHVSEASARHGGQAATDLDVGRLLLFCTYPGLMDQVHQVSITSAAQPLNPATTDPVERAALALAAVVTGRGHALASTEAEHLLQNVPPTDTGVEAVMSAALVLIYTDHLAAATTGTDTLSTHPAISRSNTWRAVVSGLRAEIALRRGDLPDAERHARTALTDVTPHGWGVGLGAPLASLLLAMVCMGRLTEAARWLTTPVPEAMFQTRFGLHYLHARGHFYLATGRLHAALADFSTCGDLMVRWGMDVSGLVAWRTDAAEAYLRMGQLDRSRRLAEEQLAREGFTSSRTSGNAFRLLAAASEPGERLPLLRRSVEVLRQVGARLDLARAMADLSMAYHGSGNTAQARSVSRGARLLANQSRAEAILEPPRQRGSRRREESYGATRQHPSAAVGTLTDAERRVAALAAMGHTNGEIADRLYITTSTVEQHLTRVYRKLNVRSRADLPGVLGPVSPRPRTALSAKMR</sequence>
<dbReference type="PANTHER" id="PTHR16305:SF35">
    <property type="entry name" value="TRANSCRIPTIONAL ACTIVATOR DOMAIN"/>
    <property type="match status" value="1"/>
</dbReference>
<reference evidence="5 6" key="1">
    <citation type="submission" date="2022-04" db="EMBL/GenBank/DDBJ databases">
        <title>Genome diversity in the genus Frankia.</title>
        <authorList>
            <person name="Carlos-Shanley C."/>
            <person name="Hahn D."/>
        </authorList>
    </citation>
    <scope>NUCLEOTIDE SEQUENCE [LARGE SCALE GENOMIC DNA]</scope>
    <source>
        <strain evidence="5 6">Ag45/Mut15</strain>
    </source>
</reference>
<dbReference type="InterPro" id="IPR016032">
    <property type="entry name" value="Sig_transdc_resp-reg_C-effctor"/>
</dbReference>
<dbReference type="RefSeq" id="WP_248826542.1">
    <property type="nucleotide sequence ID" value="NZ_JALKFT010000034.1"/>
</dbReference>
<evidence type="ECO:0000259" key="4">
    <source>
        <dbReference type="PROSITE" id="PS50043"/>
    </source>
</evidence>
<dbReference type="Pfam" id="PF13191">
    <property type="entry name" value="AAA_16"/>
    <property type="match status" value="1"/>
</dbReference>
<dbReference type="InterPro" id="IPR027417">
    <property type="entry name" value="P-loop_NTPase"/>
</dbReference>
<dbReference type="SMART" id="SM00382">
    <property type="entry name" value="AAA"/>
    <property type="match status" value="1"/>
</dbReference>
<dbReference type="PRINTS" id="PR00038">
    <property type="entry name" value="HTHLUXR"/>
</dbReference>
<dbReference type="Proteomes" id="UP001201873">
    <property type="component" value="Unassembled WGS sequence"/>
</dbReference>
<dbReference type="InterPro" id="IPR000792">
    <property type="entry name" value="Tscrpt_reg_LuxR_C"/>
</dbReference>
<evidence type="ECO:0000256" key="3">
    <source>
        <dbReference type="SAM" id="MobiDB-lite"/>
    </source>
</evidence>
<dbReference type="PROSITE" id="PS00622">
    <property type="entry name" value="HTH_LUXR_1"/>
    <property type="match status" value="1"/>
</dbReference>
<dbReference type="SUPFAM" id="SSF52540">
    <property type="entry name" value="P-loop containing nucleoside triphosphate hydrolases"/>
    <property type="match status" value="1"/>
</dbReference>
<evidence type="ECO:0000256" key="1">
    <source>
        <dbReference type="ARBA" id="ARBA00022741"/>
    </source>
</evidence>
<dbReference type="SUPFAM" id="SSF46894">
    <property type="entry name" value="C-terminal effector domain of the bipartite response regulators"/>
    <property type="match status" value="1"/>
</dbReference>
<dbReference type="EMBL" id="JALKFT010000034">
    <property type="protein sequence ID" value="MCK9878438.1"/>
    <property type="molecule type" value="Genomic_DNA"/>
</dbReference>
<keyword evidence="1" id="KW-0547">Nucleotide-binding</keyword>
<dbReference type="InterPro" id="IPR003593">
    <property type="entry name" value="AAA+_ATPase"/>
</dbReference>
<gene>
    <name evidence="5" type="ORF">MXD59_22145</name>
</gene>
<dbReference type="SMART" id="SM00421">
    <property type="entry name" value="HTH_LUXR"/>
    <property type="match status" value="1"/>
</dbReference>
<evidence type="ECO:0000313" key="6">
    <source>
        <dbReference type="Proteomes" id="UP001201873"/>
    </source>
</evidence>
<dbReference type="InterPro" id="IPR041664">
    <property type="entry name" value="AAA_16"/>
</dbReference>
<feature type="domain" description="HTH luxR-type" evidence="4">
    <location>
        <begin position="867"/>
        <end position="934"/>
    </location>
</feature>
<comment type="caution">
    <text evidence="5">The sequence shown here is derived from an EMBL/GenBank/DDBJ whole genome shotgun (WGS) entry which is preliminary data.</text>
</comment>
<feature type="region of interest" description="Disordered" evidence="3">
    <location>
        <begin position="839"/>
        <end position="870"/>
    </location>
</feature>
<dbReference type="InterPro" id="IPR036388">
    <property type="entry name" value="WH-like_DNA-bd_sf"/>
</dbReference>
<accession>A0ABT0K3R7</accession>
<dbReference type="PANTHER" id="PTHR16305">
    <property type="entry name" value="TESTICULAR SOLUBLE ADENYLYL CYCLASE"/>
    <property type="match status" value="1"/>
</dbReference>
<dbReference type="PROSITE" id="PS50043">
    <property type="entry name" value="HTH_LUXR_2"/>
    <property type="match status" value="1"/>
</dbReference>